<keyword evidence="1" id="KW-0812">Transmembrane</keyword>
<keyword evidence="3" id="KW-1185">Reference proteome</keyword>
<feature type="transmembrane region" description="Helical" evidence="1">
    <location>
        <begin position="71"/>
        <end position="89"/>
    </location>
</feature>
<evidence type="ECO:0000256" key="1">
    <source>
        <dbReference type="SAM" id="Phobius"/>
    </source>
</evidence>
<evidence type="ECO:0000313" key="2">
    <source>
        <dbReference type="EMBL" id="CAJ0584543.1"/>
    </source>
</evidence>
<keyword evidence="1" id="KW-1133">Transmembrane helix</keyword>
<accession>A0AA36DB64</accession>
<feature type="transmembrane region" description="Helical" evidence="1">
    <location>
        <begin position="31"/>
        <end position="50"/>
    </location>
</feature>
<dbReference type="AlphaFoldDB" id="A0AA36DB64"/>
<proteinExistence type="predicted"/>
<reference evidence="2" key="1">
    <citation type="submission" date="2023-06" db="EMBL/GenBank/DDBJ databases">
        <authorList>
            <person name="Delattre M."/>
        </authorList>
    </citation>
    <scope>NUCLEOTIDE SEQUENCE</scope>
    <source>
        <strain evidence="2">AF72</strain>
    </source>
</reference>
<keyword evidence="1" id="KW-0472">Membrane</keyword>
<gene>
    <name evidence="2" type="ORF">MSPICULIGERA_LOCUS22592</name>
</gene>
<feature type="non-terminal residue" evidence="2">
    <location>
        <position position="156"/>
    </location>
</feature>
<dbReference type="EMBL" id="CATQJA010002697">
    <property type="protein sequence ID" value="CAJ0584543.1"/>
    <property type="molecule type" value="Genomic_DNA"/>
</dbReference>
<comment type="caution">
    <text evidence="2">The sequence shown here is derived from an EMBL/GenBank/DDBJ whole genome shotgun (WGS) entry which is preliminary data.</text>
</comment>
<name>A0AA36DB64_9BILA</name>
<evidence type="ECO:0000313" key="3">
    <source>
        <dbReference type="Proteomes" id="UP001177023"/>
    </source>
</evidence>
<protein>
    <submittedName>
        <fullName evidence="2">Uncharacterized protein</fullName>
    </submittedName>
</protein>
<feature type="transmembrane region" description="Helical" evidence="1">
    <location>
        <begin position="109"/>
        <end position="128"/>
    </location>
</feature>
<dbReference type="Proteomes" id="UP001177023">
    <property type="component" value="Unassembled WGS sequence"/>
</dbReference>
<sequence length="156" mass="17668">METATVALLGYAAWREFTQIFSLRVHERDPNAVIILTVVIVALIGYGISLPPLCWATHTQSSSAVVPYMSWRLLFNTLIVIIVLSQTLVGRRKRAVPFSNSLYGRQLTVAIAELVFGSVFLLISHLAHRHYERLRLRRHESDEDLVFDKAPIHAFA</sequence>
<organism evidence="2 3">
    <name type="scientific">Mesorhabditis spiculigera</name>
    <dbReference type="NCBI Taxonomy" id="96644"/>
    <lineage>
        <taxon>Eukaryota</taxon>
        <taxon>Metazoa</taxon>
        <taxon>Ecdysozoa</taxon>
        <taxon>Nematoda</taxon>
        <taxon>Chromadorea</taxon>
        <taxon>Rhabditida</taxon>
        <taxon>Rhabditina</taxon>
        <taxon>Rhabditomorpha</taxon>
        <taxon>Rhabditoidea</taxon>
        <taxon>Rhabditidae</taxon>
        <taxon>Mesorhabditinae</taxon>
        <taxon>Mesorhabditis</taxon>
    </lineage>
</organism>